<dbReference type="RefSeq" id="WP_290713843.1">
    <property type="nucleotide sequence ID" value="NZ_BAAAVS010000013.1"/>
</dbReference>
<evidence type="ECO:0000256" key="5">
    <source>
        <dbReference type="ARBA" id="ARBA00022692"/>
    </source>
</evidence>
<dbReference type="NCBIfam" id="TIGR00835">
    <property type="entry name" value="agcS"/>
    <property type="match status" value="1"/>
</dbReference>
<accession>A0ABP6L279</accession>
<comment type="subcellular location">
    <subcellularLocation>
        <location evidence="1 8">Cell membrane</location>
        <topology evidence="1 8">Multi-pass membrane protein</topology>
    </subcellularLocation>
</comment>
<evidence type="ECO:0000256" key="3">
    <source>
        <dbReference type="ARBA" id="ARBA00022448"/>
    </source>
</evidence>
<dbReference type="InterPro" id="IPR001463">
    <property type="entry name" value="Na/Ala_symport"/>
</dbReference>
<evidence type="ECO:0000313" key="9">
    <source>
        <dbReference type="EMBL" id="GAA3028194.1"/>
    </source>
</evidence>
<feature type="transmembrane region" description="Helical" evidence="8">
    <location>
        <begin position="186"/>
        <end position="205"/>
    </location>
</feature>
<feature type="transmembrane region" description="Helical" evidence="8">
    <location>
        <begin position="305"/>
        <end position="324"/>
    </location>
</feature>
<name>A0ABP6L279_9ACTN</name>
<evidence type="ECO:0000313" key="10">
    <source>
        <dbReference type="Proteomes" id="UP001501035"/>
    </source>
</evidence>
<feature type="transmembrane region" description="Helical" evidence="8">
    <location>
        <begin position="15"/>
        <end position="33"/>
    </location>
</feature>
<feature type="transmembrane region" description="Helical" evidence="8">
    <location>
        <begin position="247"/>
        <end position="267"/>
    </location>
</feature>
<keyword evidence="8" id="KW-0769">Symport</keyword>
<feature type="transmembrane region" description="Helical" evidence="8">
    <location>
        <begin position="393"/>
        <end position="414"/>
    </location>
</feature>
<dbReference type="Gene3D" id="1.20.1740.10">
    <property type="entry name" value="Amino acid/polyamine transporter I"/>
    <property type="match status" value="1"/>
</dbReference>
<feature type="transmembrane region" description="Helical" evidence="8">
    <location>
        <begin position="420"/>
        <end position="441"/>
    </location>
</feature>
<dbReference type="PRINTS" id="PR00175">
    <property type="entry name" value="NAALASMPORT"/>
</dbReference>
<evidence type="ECO:0000256" key="7">
    <source>
        <dbReference type="ARBA" id="ARBA00023136"/>
    </source>
</evidence>
<evidence type="ECO:0000256" key="4">
    <source>
        <dbReference type="ARBA" id="ARBA00022475"/>
    </source>
</evidence>
<dbReference type="Proteomes" id="UP001501035">
    <property type="component" value="Unassembled WGS sequence"/>
</dbReference>
<sequence>MDSVNSFVLTAGDKLWTWLVLPIVVLLGVYFTVRSGVVQLRLVPDMFRTLRDKTPVDENGEPQSVSAFGAFTISAASRVGVGNIAGVGTAIAVGGAGAVFWMWVMAFVGGASSFIESTLAQLFKIRDRGEFRGGPAYYMQHGLRARPMGIAFAVILVVCFPFAFSSLQANTITAAVSTTVGQRPSWLPWAIGVAVGILTAAVVFGGVRRIASVTQTLVPLMALGYLLLGLAVVAVNITEVPAVLGEIFGNAWGPNEVVGATLGYVVLTGIKRGMFSNEAGLGSAPNAGASAAVTHPVKQGLVQTLGVYFDTFLICTITAFIILVSSPDLAGAQRGIGLTQNALVDALGSWTNTALTIVVFLLAFSSILGNYYYGESNIEFITRRREVLTGYRALVVVAVLVGSVASADIVWNFADTVMGLMALINLIAIAALSPMAFRLLANYRAQRAQGRDPVFTRDLMPDIRGISCWTDEGSVTGAVPLVR</sequence>
<keyword evidence="6 8" id="KW-1133">Transmembrane helix</keyword>
<dbReference type="PANTHER" id="PTHR30330">
    <property type="entry name" value="AGSS FAMILY TRANSPORTER, SODIUM-ALANINE"/>
    <property type="match status" value="1"/>
</dbReference>
<keyword evidence="5 8" id="KW-0812">Transmembrane</keyword>
<comment type="caution">
    <text evidence="9">The sequence shown here is derived from an EMBL/GenBank/DDBJ whole genome shotgun (WGS) entry which is preliminary data.</text>
</comment>
<evidence type="ECO:0000256" key="2">
    <source>
        <dbReference type="ARBA" id="ARBA00009261"/>
    </source>
</evidence>
<feature type="transmembrane region" description="Helical" evidence="8">
    <location>
        <begin position="148"/>
        <end position="166"/>
    </location>
</feature>
<keyword evidence="3 8" id="KW-0813">Transport</keyword>
<reference evidence="10" key="1">
    <citation type="journal article" date="2019" name="Int. J. Syst. Evol. Microbiol.">
        <title>The Global Catalogue of Microorganisms (GCM) 10K type strain sequencing project: providing services to taxonomists for standard genome sequencing and annotation.</title>
        <authorList>
            <consortium name="The Broad Institute Genomics Platform"/>
            <consortium name="The Broad Institute Genome Sequencing Center for Infectious Disease"/>
            <person name="Wu L."/>
            <person name="Ma J."/>
        </authorList>
    </citation>
    <scope>NUCLEOTIDE SEQUENCE [LARGE SCALE GENOMIC DNA]</scope>
    <source>
        <strain evidence="10">JCM 14234</strain>
    </source>
</reference>
<proteinExistence type="inferred from homology"/>
<evidence type="ECO:0000256" key="6">
    <source>
        <dbReference type="ARBA" id="ARBA00022989"/>
    </source>
</evidence>
<feature type="transmembrane region" description="Helical" evidence="8">
    <location>
        <begin position="353"/>
        <end position="373"/>
    </location>
</feature>
<evidence type="ECO:0000256" key="8">
    <source>
        <dbReference type="RuleBase" id="RU363064"/>
    </source>
</evidence>
<dbReference type="EMBL" id="BAAAVS010000013">
    <property type="protein sequence ID" value="GAA3028194.1"/>
    <property type="molecule type" value="Genomic_DNA"/>
</dbReference>
<gene>
    <name evidence="9" type="ORF">GCM10010528_07460</name>
</gene>
<dbReference type="Pfam" id="PF01235">
    <property type="entry name" value="Na_Ala_symp"/>
    <property type="match status" value="1"/>
</dbReference>
<keyword evidence="4 8" id="KW-1003">Cell membrane</keyword>
<keyword evidence="10" id="KW-1185">Reference proteome</keyword>
<organism evidence="9 10">
    <name type="scientific">Gordonia defluvii</name>
    <dbReference type="NCBI Taxonomy" id="283718"/>
    <lineage>
        <taxon>Bacteria</taxon>
        <taxon>Bacillati</taxon>
        <taxon>Actinomycetota</taxon>
        <taxon>Actinomycetes</taxon>
        <taxon>Mycobacteriales</taxon>
        <taxon>Gordoniaceae</taxon>
        <taxon>Gordonia</taxon>
    </lineage>
</organism>
<dbReference type="PROSITE" id="PS00873">
    <property type="entry name" value="NA_ALANINE_SYMP"/>
    <property type="match status" value="1"/>
</dbReference>
<dbReference type="PANTHER" id="PTHR30330:SF1">
    <property type="entry name" value="AMINO-ACID CARRIER PROTEIN ALST"/>
    <property type="match status" value="1"/>
</dbReference>
<protein>
    <submittedName>
        <fullName evidence="9">Alanine/glycine:cation symporter family protein</fullName>
    </submittedName>
</protein>
<comment type="similarity">
    <text evidence="2 8">Belongs to the alanine or glycine:cation symporter (AGCS) (TC 2.A.25) family.</text>
</comment>
<keyword evidence="7 8" id="KW-0472">Membrane</keyword>
<evidence type="ECO:0000256" key="1">
    <source>
        <dbReference type="ARBA" id="ARBA00004651"/>
    </source>
</evidence>
<feature type="transmembrane region" description="Helical" evidence="8">
    <location>
        <begin position="217"/>
        <end position="235"/>
    </location>
</feature>